<dbReference type="Pfam" id="PF03729">
    <property type="entry name" value="DUF308"/>
    <property type="match status" value="2"/>
</dbReference>
<dbReference type="PANTHER" id="PTHR34989:SF1">
    <property type="entry name" value="PROTEIN HDED"/>
    <property type="match status" value="1"/>
</dbReference>
<evidence type="ECO:0000313" key="2">
    <source>
        <dbReference type="EMBL" id="PVW12626.1"/>
    </source>
</evidence>
<accession>A0A2U0HUW2</accession>
<dbReference type="InterPro" id="IPR052712">
    <property type="entry name" value="Acid_resist_chaperone_HdeD"/>
</dbReference>
<feature type="transmembrane region" description="Helical" evidence="1">
    <location>
        <begin position="131"/>
        <end position="153"/>
    </location>
</feature>
<dbReference type="Proteomes" id="UP000245962">
    <property type="component" value="Unassembled WGS sequence"/>
</dbReference>
<name>A0A2U0HUW2_9FLAO</name>
<dbReference type="InterPro" id="IPR005325">
    <property type="entry name" value="DUF308_memb"/>
</dbReference>
<keyword evidence="1" id="KW-0812">Transmembrane</keyword>
<feature type="transmembrane region" description="Helical" evidence="1">
    <location>
        <begin position="41"/>
        <end position="62"/>
    </location>
</feature>
<reference evidence="2" key="1">
    <citation type="submission" date="2018-04" db="EMBL/GenBank/DDBJ databases">
        <title>Marixanthomonas spongiae HN-E44 sp. nov., isolated from a marine sponge.</title>
        <authorList>
            <person name="Luo L."/>
            <person name="Zhuang L."/>
        </authorList>
    </citation>
    <scope>NUCLEOTIDE SEQUENCE [LARGE SCALE GENOMIC DNA]</scope>
    <source>
        <strain evidence="2">HN-E44</strain>
    </source>
</reference>
<dbReference type="EMBL" id="QEHR01000013">
    <property type="protein sequence ID" value="PVW12626.1"/>
    <property type="molecule type" value="Genomic_DNA"/>
</dbReference>
<keyword evidence="3" id="KW-1185">Reference proteome</keyword>
<feature type="transmembrane region" description="Helical" evidence="1">
    <location>
        <begin position="74"/>
        <end position="92"/>
    </location>
</feature>
<dbReference type="OrthoDB" id="7059775at2"/>
<feature type="transmembrane region" description="Helical" evidence="1">
    <location>
        <begin position="98"/>
        <end position="119"/>
    </location>
</feature>
<feature type="transmembrane region" description="Helical" evidence="1">
    <location>
        <begin position="16"/>
        <end position="35"/>
    </location>
</feature>
<dbReference type="PANTHER" id="PTHR34989">
    <property type="entry name" value="PROTEIN HDED"/>
    <property type="match status" value="1"/>
</dbReference>
<keyword evidence="1" id="KW-1133">Transmembrane helix</keyword>
<keyword evidence="1" id="KW-0472">Membrane</keyword>
<gene>
    <name evidence="2" type="ORF">DDV96_14760</name>
</gene>
<dbReference type="AlphaFoldDB" id="A0A2U0HUW2"/>
<evidence type="ECO:0000313" key="3">
    <source>
        <dbReference type="Proteomes" id="UP000245962"/>
    </source>
</evidence>
<feature type="transmembrane region" description="Helical" evidence="1">
    <location>
        <begin position="159"/>
        <end position="179"/>
    </location>
</feature>
<protein>
    <recommendedName>
        <fullName evidence="4">HdeD family acid-resistance protein</fullName>
    </recommendedName>
</protein>
<organism evidence="2 3">
    <name type="scientific">Marixanthomonas spongiae</name>
    <dbReference type="NCBI Taxonomy" id="2174845"/>
    <lineage>
        <taxon>Bacteria</taxon>
        <taxon>Pseudomonadati</taxon>
        <taxon>Bacteroidota</taxon>
        <taxon>Flavobacteriia</taxon>
        <taxon>Flavobacteriales</taxon>
        <taxon>Flavobacteriaceae</taxon>
        <taxon>Marixanthomonas</taxon>
    </lineage>
</organism>
<sequence>MEPMFIKSIKSTIKHWYIPLLVGIFFVVVGIVAFSSPLSSLLALSILFALSFLLGGASEIIFSLANRHRLHNWGWSLGFGIITLVIGILLMSHPRLSLSALAFFVGFTILFRSISSISFAMDLKRYGNKRWGGLLIFGILGAVFSFILIWNPAFAGLSIVWLVALSFLFGGLFSIFFGLQLRKLHKHTKKISPELRERYEQLERDIKEEGER</sequence>
<evidence type="ECO:0000256" key="1">
    <source>
        <dbReference type="SAM" id="Phobius"/>
    </source>
</evidence>
<dbReference type="GO" id="GO:0005886">
    <property type="term" value="C:plasma membrane"/>
    <property type="evidence" value="ECO:0007669"/>
    <property type="project" value="TreeGrafter"/>
</dbReference>
<proteinExistence type="predicted"/>
<comment type="caution">
    <text evidence="2">The sequence shown here is derived from an EMBL/GenBank/DDBJ whole genome shotgun (WGS) entry which is preliminary data.</text>
</comment>
<evidence type="ECO:0008006" key="4">
    <source>
        <dbReference type="Google" id="ProtNLM"/>
    </source>
</evidence>